<comment type="caution">
    <text evidence="1">The sequence shown here is derived from an EMBL/GenBank/DDBJ whole genome shotgun (WGS) entry which is preliminary data.</text>
</comment>
<organism evidence="1 2">
    <name type="scientific">Scutellospora calospora</name>
    <dbReference type="NCBI Taxonomy" id="85575"/>
    <lineage>
        <taxon>Eukaryota</taxon>
        <taxon>Fungi</taxon>
        <taxon>Fungi incertae sedis</taxon>
        <taxon>Mucoromycota</taxon>
        <taxon>Glomeromycotina</taxon>
        <taxon>Glomeromycetes</taxon>
        <taxon>Diversisporales</taxon>
        <taxon>Gigasporaceae</taxon>
        <taxon>Scutellospora</taxon>
    </lineage>
</organism>
<keyword evidence="2" id="KW-1185">Reference proteome</keyword>
<dbReference type="EMBL" id="CAJVPM010003185">
    <property type="protein sequence ID" value="CAG8497847.1"/>
    <property type="molecule type" value="Genomic_DNA"/>
</dbReference>
<evidence type="ECO:0000313" key="1">
    <source>
        <dbReference type="EMBL" id="CAG8497847.1"/>
    </source>
</evidence>
<accession>A0ACA9KZI3</accession>
<dbReference type="Proteomes" id="UP000789860">
    <property type="component" value="Unassembled WGS sequence"/>
</dbReference>
<gene>
    <name evidence="1" type="ORF">SCALOS_LOCUS3107</name>
</gene>
<proteinExistence type="predicted"/>
<reference evidence="1" key="1">
    <citation type="submission" date="2021-06" db="EMBL/GenBank/DDBJ databases">
        <authorList>
            <person name="Kallberg Y."/>
            <person name="Tangrot J."/>
            <person name="Rosling A."/>
        </authorList>
    </citation>
    <scope>NUCLEOTIDE SEQUENCE</scope>
    <source>
        <strain evidence="1">AU212A</strain>
    </source>
</reference>
<name>A0ACA9KZI3_9GLOM</name>
<sequence>TDVPSKDRDSLAQSTAETNDDCGKKNGEVRYEQQRKKTPETLEANQAMKRNINNNDTHLMMAIWRKTDDFNNVGSNCDKIKLLIVI</sequence>
<feature type="non-terminal residue" evidence="1">
    <location>
        <position position="1"/>
    </location>
</feature>
<protein>
    <submittedName>
        <fullName evidence="1">2379_t:CDS:1</fullName>
    </submittedName>
</protein>
<evidence type="ECO:0000313" key="2">
    <source>
        <dbReference type="Proteomes" id="UP000789860"/>
    </source>
</evidence>